<reference evidence="3" key="1">
    <citation type="submission" date="2016-11" db="UniProtKB">
        <authorList>
            <consortium name="WormBaseParasite"/>
        </authorList>
    </citation>
    <scope>IDENTIFICATION</scope>
</reference>
<proteinExistence type="predicted"/>
<name>A0A1I7XPX2_HETBA</name>
<dbReference type="AlphaFoldDB" id="A0A1I7XPX2"/>
<dbReference type="Proteomes" id="UP000095283">
    <property type="component" value="Unplaced"/>
</dbReference>
<organism evidence="2 3">
    <name type="scientific">Heterorhabditis bacteriophora</name>
    <name type="common">Entomopathogenic nematode worm</name>
    <dbReference type="NCBI Taxonomy" id="37862"/>
    <lineage>
        <taxon>Eukaryota</taxon>
        <taxon>Metazoa</taxon>
        <taxon>Ecdysozoa</taxon>
        <taxon>Nematoda</taxon>
        <taxon>Chromadorea</taxon>
        <taxon>Rhabditida</taxon>
        <taxon>Rhabditina</taxon>
        <taxon>Rhabditomorpha</taxon>
        <taxon>Strongyloidea</taxon>
        <taxon>Heterorhabditidae</taxon>
        <taxon>Heterorhabditis</taxon>
    </lineage>
</organism>
<dbReference type="WBParaSite" id="Hba_19389">
    <property type="protein sequence ID" value="Hba_19389"/>
    <property type="gene ID" value="Hba_19389"/>
</dbReference>
<accession>A0A1I7XPX2</accession>
<evidence type="ECO:0000256" key="1">
    <source>
        <dbReference type="SAM" id="MobiDB-lite"/>
    </source>
</evidence>
<protein>
    <submittedName>
        <fullName evidence="3">SPK domain-containing protein</fullName>
    </submittedName>
</protein>
<feature type="region of interest" description="Disordered" evidence="1">
    <location>
        <begin position="87"/>
        <end position="109"/>
    </location>
</feature>
<evidence type="ECO:0000313" key="2">
    <source>
        <dbReference type="Proteomes" id="UP000095283"/>
    </source>
</evidence>
<evidence type="ECO:0000313" key="3">
    <source>
        <dbReference type="WBParaSite" id="Hba_19389"/>
    </source>
</evidence>
<keyword evidence="2" id="KW-1185">Reference proteome</keyword>
<sequence>MWELVKNSKILHFEKAKEYYDTKQKATPHSFKERDKVLVRKIIKGKIDCDFTGSFRTIKINDHNAVLEDERGRTRKKNVERLRQFIEDTEEEQNRPTAVPVKDHHKRRK</sequence>